<dbReference type="AlphaFoldDB" id="A0AA35WYZ5"/>
<dbReference type="EMBL" id="CASHTH010002575">
    <property type="protein sequence ID" value="CAI8031915.1"/>
    <property type="molecule type" value="Genomic_DNA"/>
</dbReference>
<keyword evidence="1" id="KW-0949">S-adenosyl-L-methionine</keyword>
<dbReference type="InterPro" id="IPR002747">
    <property type="entry name" value="SAM_OH_AdoTrfase"/>
</dbReference>
<protein>
    <submittedName>
        <fullName evidence="5">Chlorinase MJ1651</fullName>
    </submittedName>
</protein>
<comment type="caution">
    <text evidence="5">The sequence shown here is derived from an EMBL/GenBank/DDBJ whole genome shotgun (WGS) entry which is preliminary data.</text>
</comment>
<dbReference type="PANTHER" id="PTHR35092">
    <property type="entry name" value="CHLORINASE MJ1651"/>
    <property type="match status" value="1"/>
</dbReference>
<reference evidence="5" key="1">
    <citation type="submission" date="2023-03" db="EMBL/GenBank/DDBJ databases">
        <authorList>
            <person name="Steffen K."/>
            <person name="Cardenas P."/>
        </authorList>
    </citation>
    <scope>NUCLEOTIDE SEQUENCE</scope>
</reference>
<feature type="domain" description="S-adenosyl-l-methionine hydroxide adenosyltransferase N-terminal" evidence="3">
    <location>
        <begin position="6"/>
        <end position="167"/>
    </location>
</feature>
<comment type="similarity">
    <text evidence="2">Belongs to the SAM hydrolase / SAM-dependent halogenase family.</text>
</comment>
<dbReference type="PANTHER" id="PTHR35092:SF1">
    <property type="entry name" value="CHLORINASE MJ1651"/>
    <property type="match status" value="1"/>
</dbReference>
<evidence type="ECO:0000259" key="3">
    <source>
        <dbReference type="Pfam" id="PF01887"/>
    </source>
</evidence>
<organism evidence="5 6">
    <name type="scientific">Geodia barretti</name>
    <name type="common">Barrett's horny sponge</name>
    <dbReference type="NCBI Taxonomy" id="519541"/>
    <lineage>
        <taxon>Eukaryota</taxon>
        <taxon>Metazoa</taxon>
        <taxon>Porifera</taxon>
        <taxon>Demospongiae</taxon>
        <taxon>Heteroscleromorpha</taxon>
        <taxon>Tetractinellida</taxon>
        <taxon>Astrophorina</taxon>
        <taxon>Geodiidae</taxon>
        <taxon>Geodia</taxon>
    </lineage>
</organism>
<dbReference type="InterPro" id="IPR023228">
    <property type="entry name" value="SAM_OH_AdoTrfase_N_sf"/>
</dbReference>
<feature type="domain" description="S-adenosyl-l-methionine hydroxide adenosyltransferase C-terminal" evidence="4">
    <location>
        <begin position="190"/>
        <end position="279"/>
    </location>
</feature>
<dbReference type="SUPFAM" id="SSF101852">
    <property type="entry name" value="Bacterial fluorinating enzyme, C-terminal domain"/>
    <property type="match status" value="1"/>
</dbReference>
<dbReference type="Pfam" id="PF01887">
    <property type="entry name" value="SAM_HAT_N"/>
    <property type="match status" value="1"/>
</dbReference>
<proteinExistence type="inferred from homology"/>
<dbReference type="PIRSF" id="PIRSF006779">
    <property type="entry name" value="UCP006779"/>
    <property type="match status" value="1"/>
</dbReference>
<evidence type="ECO:0000313" key="5">
    <source>
        <dbReference type="EMBL" id="CAI8031915.1"/>
    </source>
</evidence>
<dbReference type="SUPFAM" id="SSF102522">
    <property type="entry name" value="Bacterial fluorinating enzyme, N-terminal domain"/>
    <property type="match status" value="1"/>
</dbReference>
<dbReference type="Gene3D" id="2.40.30.90">
    <property type="entry name" value="Bacterial fluorinating enzyme like"/>
    <property type="match status" value="1"/>
</dbReference>
<sequence length="284" mass="29197">MAAPPIVLATDFGLTDAYVGMMRGVILGINPAANVIDLTHGIGPQDVRHGAVALADSAPYFPTGSIFVAVVDPGVGTDRAALLLETPDARFVAPDNGLLTLVCRRYDAAFGDTPQAGAAAVPGGCRAWRLTDPEYWRRPVSATFHGRDVFAPVAAHLSLGVATDRMGESTNTLNTLAMPIPEPHDGVILGQVVYADTFGNLTTDITDDLLVSMGLTAGDRAAVRVNIAGNAITGLSRTFHDPPGSGLRALVGSHGRLEIVVVDGSALAGLGIGAGAPVEVAFSV</sequence>
<gene>
    <name evidence="5" type="ORF">GBAR_LOCUS18075</name>
</gene>
<dbReference type="InterPro" id="IPR046469">
    <property type="entry name" value="SAM_HAT_N"/>
</dbReference>
<dbReference type="Pfam" id="PF20257">
    <property type="entry name" value="SAM_HAT_C"/>
    <property type="match status" value="1"/>
</dbReference>
<keyword evidence="6" id="KW-1185">Reference proteome</keyword>
<name>A0AA35WYZ5_GEOBA</name>
<evidence type="ECO:0000256" key="2">
    <source>
        <dbReference type="ARBA" id="ARBA00024035"/>
    </source>
</evidence>
<dbReference type="Gene3D" id="3.40.50.10790">
    <property type="entry name" value="S-adenosyl-l-methionine hydroxide adenosyltransferase, N-terminal"/>
    <property type="match status" value="1"/>
</dbReference>
<evidence type="ECO:0000259" key="4">
    <source>
        <dbReference type="Pfam" id="PF20257"/>
    </source>
</evidence>
<accession>A0AA35WYZ5</accession>
<dbReference type="InterPro" id="IPR023227">
    <property type="entry name" value="SAM_OH_AdoTrfase_C_sf"/>
</dbReference>
<dbReference type="Proteomes" id="UP001174909">
    <property type="component" value="Unassembled WGS sequence"/>
</dbReference>
<dbReference type="InterPro" id="IPR046470">
    <property type="entry name" value="SAM_HAT_C"/>
</dbReference>
<evidence type="ECO:0000313" key="6">
    <source>
        <dbReference type="Proteomes" id="UP001174909"/>
    </source>
</evidence>
<evidence type="ECO:0000256" key="1">
    <source>
        <dbReference type="ARBA" id="ARBA00022691"/>
    </source>
</evidence>